<keyword evidence="1" id="KW-0812">Transmembrane</keyword>
<reference evidence="3" key="1">
    <citation type="submission" date="2017-01" db="EMBL/GenBank/DDBJ databases">
        <authorList>
            <person name="Varghese N."/>
            <person name="Submissions S."/>
        </authorList>
    </citation>
    <scope>NUCLEOTIDE SEQUENCE [LARGE SCALE GENOMIC DNA]</scope>
    <source>
        <strain evidence="3">DSM 45196</strain>
    </source>
</reference>
<organism evidence="2 3">
    <name type="scientific">Kroppenstedtia eburnea</name>
    <dbReference type="NCBI Taxonomy" id="714067"/>
    <lineage>
        <taxon>Bacteria</taxon>
        <taxon>Bacillati</taxon>
        <taxon>Bacillota</taxon>
        <taxon>Bacilli</taxon>
        <taxon>Bacillales</taxon>
        <taxon>Thermoactinomycetaceae</taxon>
        <taxon>Kroppenstedtia</taxon>
    </lineage>
</organism>
<proteinExistence type="predicted"/>
<name>A0A1N7NIQ6_9BACL</name>
<feature type="transmembrane region" description="Helical" evidence="1">
    <location>
        <begin position="6"/>
        <end position="24"/>
    </location>
</feature>
<dbReference type="OrthoDB" id="82335at2"/>
<dbReference type="AlphaFoldDB" id="A0A1N7NIQ6"/>
<dbReference type="EMBL" id="FTOD01000009">
    <property type="protein sequence ID" value="SIS98224.1"/>
    <property type="molecule type" value="Genomic_DNA"/>
</dbReference>
<feature type="transmembrane region" description="Helical" evidence="1">
    <location>
        <begin position="129"/>
        <end position="148"/>
    </location>
</feature>
<gene>
    <name evidence="2" type="ORF">SAMN05421790_10930</name>
</gene>
<accession>A0A1N7NIQ6</accession>
<keyword evidence="1" id="KW-0472">Membrane</keyword>
<evidence type="ECO:0000256" key="1">
    <source>
        <dbReference type="SAM" id="Phobius"/>
    </source>
</evidence>
<evidence type="ECO:0000313" key="3">
    <source>
        <dbReference type="Proteomes" id="UP000186795"/>
    </source>
</evidence>
<keyword evidence="3" id="KW-1185">Reference proteome</keyword>
<dbReference type="Proteomes" id="UP000186795">
    <property type="component" value="Unassembled WGS sequence"/>
</dbReference>
<keyword evidence="1" id="KW-1133">Transmembrane helix</keyword>
<protein>
    <recommendedName>
        <fullName evidence="4">TM2 domain-containing protein</fullName>
    </recommendedName>
</protein>
<feature type="transmembrane region" description="Helical" evidence="1">
    <location>
        <begin position="31"/>
        <end position="49"/>
    </location>
</feature>
<dbReference type="RefSeq" id="WP_076525661.1">
    <property type="nucleotide sequence ID" value="NZ_CP048103.1"/>
</dbReference>
<sequence length="159" mass="18451">MHRSKVATVVLSIVPGLGHFYLGLMNRGLQLMIAFFGLLLLADLFRLSYPFPAWILWFYSIFDAVHQHRKTEEEGKVTDLPFVQWSRMGQPTHRWFGWLLVLVGVYFLLDNLLPGVFGWEIYEMIRKSLLALVLIWLGCRLLLGKPLLPTISKERSDHP</sequence>
<evidence type="ECO:0000313" key="2">
    <source>
        <dbReference type="EMBL" id="SIS98224.1"/>
    </source>
</evidence>
<evidence type="ECO:0008006" key="4">
    <source>
        <dbReference type="Google" id="ProtNLM"/>
    </source>
</evidence>
<feature type="transmembrane region" description="Helical" evidence="1">
    <location>
        <begin position="95"/>
        <end position="117"/>
    </location>
</feature>